<evidence type="ECO:0000256" key="1">
    <source>
        <dbReference type="SAM" id="MobiDB-lite"/>
    </source>
</evidence>
<dbReference type="AlphaFoldDB" id="A0A0A9AFL7"/>
<dbReference type="EMBL" id="GBRH01247421">
    <property type="protein sequence ID" value="JAD50474.1"/>
    <property type="molecule type" value="Transcribed_RNA"/>
</dbReference>
<evidence type="ECO:0000313" key="2">
    <source>
        <dbReference type="EMBL" id="JAD50474.1"/>
    </source>
</evidence>
<sequence length="96" mass="9337">MSRTGCASAASSEADMPCHEKSGRGPDSELSLASGSCFMDATACSSSSSTRSITGVAALLAAGTARPRLGLAGAAGEDSGKLSLALAPRMSRAAAS</sequence>
<reference evidence="2" key="1">
    <citation type="submission" date="2014-09" db="EMBL/GenBank/DDBJ databases">
        <authorList>
            <person name="Magalhaes I.L.F."/>
            <person name="Oliveira U."/>
            <person name="Santos F.R."/>
            <person name="Vidigal T.H.D.A."/>
            <person name="Brescovit A.D."/>
            <person name="Santos A.J."/>
        </authorList>
    </citation>
    <scope>NUCLEOTIDE SEQUENCE</scope>
    <source>
        <tissue evidence="2">Shoot tissue taken approximately 20 cm above the soil surface</tissue>
    </source>
</reference>
<organism evidence="2">
    <name type="scientific">Arundo donax</name>
    <name type="common">Giant reed</name>
    <name type="synonym">Donax arundinaceus</name>
    <dbReference type="NCBI Taxonomy" id="35708"/>
    <lineage>
        <taxon>Eukaryota</taxon>
        <taxon>Viridiplantae</taxon>
        <taxon>Streptophyta</taxon>
        <taxon>Embryophyta</taxon>
        <taxon>Tracheophyta</taxon>
        <taxon>Spermatophyta</taxon>
        <taxon>Magnoliopsida</taxon>
        <taxon>Liliopsida</taxon>
        <taxon>Poales</taxon>
        <taxon>Poaceae</taxon>
        <taxon>PACMAD clade</taxon>
        <taxon>Arundinoideae</taxon>
        <taxon>Arundineae</taxon>
        <taxon>Arundo</taxon>
    </lineage>
</organism>
<feature type="compositionally biased region" description="Basic and acidic residues" evidence="1">
    <location>
        <begin position="16"/>
        <end position="27"/>
    </location>
</feature>
<reference evidence="2" key="2">
    <citation type="journal article" date="2015" name="Data Brief">
        <title>Shoot transcriptome of the giant reed, Arundo donax.</title>
        <authorList>
            <person name="Barrero R.A."/>
            <person name="Guerrero F.D."/>
            <person name="Moolhuijzen P."/>
            <person name="Goolsby J.A."/>
            <person name="Tidwell J."/>
            <person name="Bellgard S.E."/>
            <person name="Bellgard M.I."/>
        </authorList>
    </citation>
    <scope>NUCLEOTIDE SEQUENCE</scope>
    <source>
        <tissue evidence="2">Shoot tissue taken approximately 20 cm above the soil surface</tissue>
    </source>
</reference>
<name>A0A0A9AFL7_ARUDO</name>
<feature type="region of interest" description="Disordered" evidence="1">
    <location>
        <begin position="1"/>
        <end position="29"/>
    </location>
</feature>
<protein>
    <submittedName>
        <fullName evidence="2">Uncharacterized protein</fullName>
    </submittedName>
</protein>
<feature type="compositionally biased region" description="Polar residues" evidence="1">
    <location>
        <begin position="1"/>
        <end position="11"/>
    </location>
</feature>
<proteinExistence type="predicted"/>
<accession>A0A0A9AFL7</accession>